<sequence>MNFSCGCLFDKKVKEPHFKKSKYFEDLSASFAINAKNEQLGAHYSWLVQLHRPFNTKQEPYIEATFENPSDLNHPIHVPAVQLKGEQQDFEYPRYYFLSPALGSLDCKLYNIKITAYSDRSKSTVLAEHENQLLSRINSDSCVKSEFIERMSAAAKYADWETKQ</sequence>
<dbReference type="OrthoDB" id="2319746at2759"/>
<keyword evidence="2" id="KW-1185">Reference proteome</keyword>
<accession>A0A367KJ13</accession>
<proteinExistence type="predicted"/>
<organism evidence="1 2">
    <name type="scientific">Rhizopus stolonifer</name>
    <name type="common">Rhizopus nigricans</name>
    <dbReference type="NCBI Taxonomy" id="4846"/>
    <lineage>
        <taxon>Eukaryota</taxon>
        <taxon>Fungi</taxon>
        <taxon>Fungi incertae sedis</taxon>
        <taxon>Mucoromycota</taxon>
        <taxon>Mucoromycotina</taxon>
        <taxon>Mucoromycetes</taxon>
        <taxon>Mucorales</taxon>
        <taxon>Mucorineae</taxon>
        <taxon>Rhizopodaceae</taxon>
        <taxon>Rhizopus</taxon>
    </lineage>
</organism>
<dbReference type="Proteomes" id="UP000253551">
    <property type="component" value="Unassembled WGS sequence"/>
</dbReference>
<evidence type="ECO:0000313" key="2">
    <source>
        <dbReference type="Proteomes" id="UP000253551"/>
    </source>
</evidence>
<dbReference type="AlphaFoldDB" id="A0A367KJ13"/>
<evidence type="ECO:0000313" key="1">
    <source>
        <dbReference type="EMBL" id="RCI02225.1"/>
    </source>
</evidence>
<name>A0A367KJ13_RHIST</name>
<dbReference type="EMBL" id="PJQM01001482">
    <property type="protein sequence ID" value="RCI02225.1"/>
    <property type="molecule type" value="Genomic_DNA"/>
</dbReference>
<gene>
    <name evidence="1" type="ORF">CU098_011625</name>
</gene>
<protein>
    <submittedName>
        <fullName evidence="1">Uncharacterized protein</fullName>
    </submittedName>
</protein>
<reference evidence="1 2" key="1">
    <citation type="journal article" date="2018" name="G3 (Bethesda)">
        <title>Phylogenetic and Phylogenomic Definition of Rhizopus Species.</title>
        <authorList>
            <person name="Gryganskyi A.P."/>
            <person name="Golan J."/>
            <person name="Dolatabadi S."/>
            <person name="Mondo S."/>
            <person name="Robb S."/>
            <person name="Idnurm A."/>
            <person name="Muszewska A."/>
            <person name="Steczkiewicz K."/>
            <person name="Masonjones S."/>
            <person name="Liao H.L."/>
            <person name="Gajdeczka M.T."/>
            <person name="Anike F."/>
            <person name="Vuek A."/>
            <person name="Anishchenko I.M."/>
            <person name="Voigt K."/>
            <person name="de Hoog G.S."/>
            <person name="Smith M.E."/>
            <person name="Heitman J."/>
            <person name="Vilgalys R."/>
            <person name="Stajich J.E."/>
        </authorList>
    </citation>
    <scope>NUCLEOTIDE SEQUENCE [LARGE SCALE GENOMIC DNA]</scope>
    <source>
        <strain evidence="1 2">LSU 92-RS-03</strain>
    </source>
</reference>
<comment type="caution">
    <text evidence="1">The sequence shown here is derived from an EMBL/GenBank/DDBJ whole genome shotgun (WGS) entry which is preliminary data.</text>
</comment>